<evidence type="ECO:0000256" key="1">
    <source>
        <dbReference type="ARBA" id="ARBA00023015"/>
    </source>
</evidence>
<dbReference type="PROSITE" id="PS01124">
    <property type="entry name" value="HTH_ARAC_FAMILY_2"/>
    <property type="match status" value="1"/>
</dbReference>
<dbReference type="Pfam" id="PF12833">
    <property type="entry name" value="HTH_18"/>
    <property type="match status" value="1"/>
</dbReference>
<gene>
    <name evidence="5" type="ORF">H8730_11790</name>
</gene>
<evidence type="ECO:0000313" key="5">
    <source>
        <dbReference type="EMBL" id="MBC8544219.1"/>
    </source>
</evidence>
<name>A0A926I1G5_9FIRM</name>
<proteinExistence type="predicted"/>
<organism evidence="5 6">
    <name type="scientific">Bianquea renquensis</name>
    <dbReference type="NCBI Taxonomy" id="2763661"/>
    <lineage>
        <taxon>Bacteria</taxon>
        <taxon>Bacillati</taxon>
        <taxon>Bacillota</taxon>
        <taxon>Clostridia</taxon>
        <taxon>Eubacteriales</taxon>
        <taxon>Bianqueaceae</taxon>
        <taxon>Bianquea</taxon>
    </lineage>
</organism>
<dbReference type="EMBL" id="JACRSQ010000018">
    <property type="protein sequence ID" value="MBC8544219.1"/>
    <property type="molecule type" value="Genomic_DNA"/>
</dbReference>
<keyword evidence="2" id="KW-0238">DNA-binding</keyword>
<dbReference type="Pfam" id="PF10114">
    <property type="entry name" value="PocR"/>
    <property type="match status" value="1"/>
</dbReference>
<evidence type="ECO:0000313" key="6">
    <source>
        <dbReference type="Proteomes" id="UP000657006"/>
    </source>
</evidence>
<accession>A0A926I1G5</accession>
<dbReference type="PANTHER" id="PTHR43280:SF28">
    <property type="entry name" value="HTH-TYPE TRANSCRIPTIONAL ACTIVATOR RHAS"/>
    <property type="match status" value="1"/>
</dbReference>
<dbReference type="PANTHER" id="PTHR43280">
    <property type="entry name" value="ARAC-FAMILY TRANSCRIPTIONAL REGULATOR"/>
    <property type="match status" value="1"/>
</dbReference>
<feature type="domain" description="HTH araC/xylS-type" evidence="4">
    <location>
        <begin position="166"/>
        <end position="264"/>
    </location>
</feature>
<dbReference type="Proteomes" id="UP000657006">
    <property type="component" value="Unassembled WGS sequence"/>
</dbReference>
<keyword evidence="6" id="KW-1185">Reference proteome</keyword>
<dbReference type="InterPro" id="IPR018060">
    <property type="entry name" value="HTH_AraC"/>
</dbReference>
<dbReference type="GO" id="GO:0043565">
    <property type="term" value="F:sequence-specific DNA binding"/>
    <property type="evidence" value="ECO:0007669"/>
    <property type="project" value="InterPro"/>
</dbReference>
<evidence type="ECO:0000256" key="2">
    <source>
        <dbReference type="ARBA" id="ARBA00023125"/>
    </source>
</evidence>
<dbReference type="SMART" id="SM00342">
    <property type="entry name" value="HTH_ARAC"/>
    <property type="match status" value="1"/>
</dbReference>
<evidence type="ECO:0000256" key="3">
    <source>
        <dbReference type="ARBA" id="ARBA00023163"/>
    </source>
</evidence>
<dbReference type="SUPFAM" id="SSF46689">
    <property type="entry name" value="Homeodomain-like"/>
    <property type="match status" value="1"/>
</dbReference>
<comment type="caution">
    <text evidence="5">The sequence shown here is derived from an EMBL/GenBank/DDBJ whole genome shotgun (WGS) entry which is preliminary data.</text>
</comment>
<keyword evidence="3" id="KW-0804">Transcription</keyword>
<dbReference type="InterPro" id="IPR018771">
    <property type="entry name" value="PocR_dom"/>
</dbReference>
<dbReference type="PROSITE" id="PS00041">
    <property type="entry name" value="HTH_ARAC_FAMILY_1"/>
    <property type="match status" value="1"/>
</dbReference>
<dbReference type="InterPro" id="IPR018062">
    <property type="entry name" value="HTH_AraC-typ_CS"/>
</dbReference>
<dbReference type="InterPro" id="IPR009057">
    <property type="entry name" value="Homeodomain-like_sf"/>
</dbReference>
<reference evidence="5" key="1">
    <citation type="submission" date="2020-08" db="EMBL/GenBank/DDBJ databases">
        <title>Genome public.</title>
        <authorList>
            <person name="Liu C."/>
            <person name="Sun Q."/>
        </authorList>
    </citation>
    <scope>NUCLEOTIDE SEQUENCE</scope>
    <source>
        <strain evidence="5">NSJ-32</strain>
    </source>
</reference>
<protein>
    <submittedName>
        <fullName evidence="5">PocR ligand-binding domain-containing protein</fullName>
    </submittedName>
</protein>
<evidence type="ECO:0000259" key="4">
    <source>
        <dbReference type="PROSITE" id="PS01124"/>
    </source>
</evidence>
<keyword evidence="1" id="KW-0805">Transcription regulation</keyword>
<dbReference type="AlphaFoldDB" id="A0A926I1G5"/>
<sequence length="266" mass="30377">MKAFYTLTHIKIVIIDAQYQELLAYPPRHSPFCALMHENPATCAHCQQSSIHLCQKSRRQGGLIVDRCHAGLTEAVAPLRDAANMIIGYIMFGQITILSSYEELLARILESCTGYSLPPDLLAEKASHITHVTPEQIVAAGEILNACTDYILLQQMVSLKEKHEIHEILRYIDSHLHEPLTISFLCDQFHISRTTLYDMTKPYMKDGIAAYIKMRRLEKAKDLLQYGTDPVSSISQQVGFPDYNYFHRVFKQYAGVSAKQYRKLRQ</sequence>
<dbReference type="GO" id="GO:0003700">
    <property type="term" value="F:DNA-binding transcription factor activity"/>
    <property type="evidence" value="ECO:0007669"/>
    <property type="project" value="InterPro"/>
</dbReference>
<dbReference type="Gene3D" id="1.10.10.60">
    <property type="entry name" value="Homeodomain-like"/>
    <property type="match status" value="1"/>
</dbReference>